<evidence type="ECO:0000313" key="3">
    <source>
        <dbReference type="Proteomes" id="UP001208570"/>
    </source>
</evidence>
<proteinExistence type="predicted"/>
<reference evidence="2" key="1">
    <citation type="journal article" date="2023" name="Mol. Biol. Evol.">
        <title>Third-Generation Sequencing Reveals the Adaptive Role of the Epigenome in Three Deep-Sea Polychaetes.</title>
        <authorList>
            <person name="Perez M."/>
            <person name="Aroh O."/>
            <person name="Sun Y."/>
            <person name="Lan Y."/>
            <person name="Juniper S.K."/>
            <person name="Young C.R."/>
            <person name="Angers B."/>
            <person name="Qian P.Y."/>
        </authorList>
    </citation>
    <scope>NUCLEOTIDE SEQUENCE</scope>
    <source>
        <strain evidence="2">P08H-3</strain>
    </source>
</reference>
<dbReference type="InterPro" id="IPR001245">
    <property type="entry name" value="Ser-Thr/Tyr_kinase_cat_dom"/>
</dbReference>
<dbReference type="EMBL" id="JAODUP010000951">
    <property type="protein sequence ID" value="KAK2142458.1"/>
    <property type="molecule type" value="Genomic_DNA"/>
</dbReference>
<organism evidence="2 3">
    <name type="scientific">Paralvinella palmiformis</name>
    <dbReference type="NCBI Taxonomy" id="53620"/>
    <lineage>
        <taxon>Eukaryota</taxon>
        <taxon>Metazoa</taxon>
        <taxon>Spiralia</taxon>
        <taxon>Lophotrochozoa</taxon>
        <taxon>Annelida</taxon>
        <taxon>Polychaeta</taxon>
        <taxon>Sedentaria</taxon>
        <taxon>Canalipalpata</taxon>
        <taxon>Terebellida</taxon>
        <taxon>Terebelliformia</taxon>
        <taxon>Alvinellidae</taxon>
        <taxon>Paralvinella</taxon>
    </lineage>
</organism>
<dbReference type="SUPFAM" id="SSF56112">
    <property type="entry name" value="Protein kinase-like (PK-like)"/>
    <property type="match status" value="1"/>
</dbReference>
<dbReference type="InterPro" id="IPR050122">
    <property type="entry name" value="RTK"/>
</dbReference>
<dbReference type="InterPro" id="IPR011009">
    <property type="entry name" value="Kinase-like_dom_sf"/>
</dbReference>
<dbReference type="AlphaFoldDB" id="A0AAD9IXR8"/>
<dbReference type="GO" id="GO:0005886">
    <property type="term" value="C:plasma membrane"/>
    <property type="evidence" value="ECO:0007669"/>
    <property type="project" value="TreeGrafter"/>
</dbReference>
<feature type="domain" description="Protein kinase" evidence="1">
    <location>
        <begin position="101"/>
        <end position="355"/>
    </location>
</feature>
<dbReference type="GO" id="GO:0043235">
    <property type="term" value="C:receptor complex"/>
    <property type="evidence" value="ECO:0007669"/>
    <property type="project" value="TreeGrafter"/>
</dbReference>
<gene>
    <name evidence="2" type="ORF">LSH36_951g00001</name>
</gene>
<dbReference type="PROSITE" id="PS50011">
    <property type="entry name" value="PROTEIN_KINASE_DOM"/>
    <property type="match status" value="1"/>
</dbReference>
<name>A0AAD9IXR8_9ANNE</name>
<dbReference type="Pfam" id="PF07714">
    <property type="entry name" value="PK_Tyr_Ser-Thr"/>
    <property type="match status" value="1"/>
</dbReference>
<dbReference type="PANTHER" id="PTHR24416">
    <property type="entry name" value="TYROSINE-PROTEIN KINASE RECEPTOR"/>
    <property type="match status" value="1"/>
</dbReference>
<dbReference type="GO" id="GO:0004714">
    <property type="term" value="F:transmembrane receptor protein tyrosine kinase activity"/>
    <property type="evidence" value="ECO:0007669"/>
    <property type="project" value="TreeGrafter"/>
</dbReference>
<comment type="caution">
    <text evidence="2">The sequence shown here is derived from an EMBL/GenBank/DDBJ whole genome shotgun (WGS) entry which is preliminary data.</text>
</comment>
<keyword evidence="3" id="KW-1185">Reference proteome</keyword>
<accession>A0AAD9IXR8</accession>
<protein>
    <recommendedName>
        <fullName evidence="1">Protein kinase domain-containing protein</fullName>
    </recommendedName>
</protein>
<dbReference type="PANTHER" id="PTHR24416:SF611">
    <property type="entry name" value="TYROSINE-PROTEIN KINASE TRANSMEMBRANE RECEPTOR ROR"/>
    <property type="match status" value="1"/>
</dbReference>
<evidence type="ECO:0000259" key="1">
    <source>
        <dbReference type="PROSITE" id="PS50011"/>
    </source>
</evidence>
<evidence type="ECO:0000313" key="2">
    <source>
        <dbReference type="EMBL" id="KAK2142458.1"/>
    </source>
</evidence>
<dbReference type="InterPro" id="IPR000719">
    <property type="entry name" value="Prot_kinase_dom"/>
</dbReference>
<dbReference type="GO" id="GO:0007169">
    <property type="term" value="P:cell surface receptor protein tyrosine kinase signaling pathway"/>
    <property type="evidence" value="ECO:0007669"/>
    <property type="project" value="TreeGrafter"/>
</dbReference>
<dbReference type="Proteomes" id="UP001208570">
    <property type="component" value="Unassembled WGS sequence"/>
</dbReference>
<dbReference type="GO" id="GO:0005524">
    <property type="term" value="F:ATP binding"/>
    <property type="evidence" value="ECO:0007669"/>
    <property type="project" value="InterPro"/>
</dbReference>
<sequence length="355" mass="41455">MARVHLFLHRSVTLVKIINCIKKPKKCLETNVTVPHDTDPGMLLTRDFTTTIDLVDTDAKKWVFYIWKYKDAELVNGDPDEVEVDIPNFEPYICPHVTSDILFGSLISDGKFYQVWKGRMVRGVNDYKDVAIKTDKGCNEGYIRYLYRQGESLNKLRNHDYIIDCLGTTPDYRFLMMELSPVGNLKQYVEAKTKEGTFSLPRSPPFEFNLINQIYLGVEAVHFLSPPSLFYCLCASNVIMSGDGTCKLSGFANWNMVRHREEWEEKNRLPRPIQWLSPEAIRLKHTYPSDIWSFGIVMWEIFSPGQEPFQEFSRKEIRQRIFCGQKLHKPIKCSNKIQPVDKYRRALYEVCQRKI</sequence>
<dbReference type="Gene3D" id="1.10.510.10">
    <property type="entry name" value="Transferase(Phosphotransferase) domain 1"/>
    <property type="match status" value="1"/>
</dbReference>